<protein>
    <submittedName>
        <fullName evidence="1">Uncharacterized protein</fullName>
    </submittedName>
</protein>
<dbReference type="EMBL" id="LR798360">
    <property type="protein sequence ID" value="CAB5226264.1"/>
    <property type="molecule type" value="Genomic_DNA"/>
</dbReference>
<evidence type="ECO:0000313" key="1">
    <source>
        <dbReference type="EMBL" id="CAB5226264.1"/>
    </source>
</evidence>
<sequence>MGMFDSLICKKKLPLSKELKKAFPDTDWSQEDFQTKDLDNTMTVYTIKGTGLYWDKVEGEHVRKISEKEEQKLKKQGKFCWPYEFEETSRKTVKEPFHGTINFYHYKDDKEGNTWDIEFDAIFNAGKLIDIKLVRGEILSTAFENEAREKQWKDHLEAYKNHPWTKTKKILNKITFGYWSLFWSRSVSRSLYWVAQKTQKLQLWVIRNLA</sequence>
<organism evidence="1">
    <name type="scientific">uncultured Caudovirales phage</name>
    <dbReference type="NCBI Taxonomy" id="2100421"/>
    <lineage>
        <taxon>Viruses</taxon>
        <taxon>Duplodnaviria</taxon>
        <taxon>Heunggongvirae</taxon>
        <taxon>Uroviricota</taxon>
        <taxon>Caudoviricetes</taxon>
        <taxon>Peduoviridae</taxon>
        <taxon>Maltschvirus</taxon>
        <taxon>Maltschvirus maltsch</taxon>
    </lineage>
</organism>
<proteinExistence type="predicted"/>
<name>A0A6J7X951_9CAUD</name>
<reference evidence="1" key="1">
    <citation type="submission" date="2020-05" db="EMBL/GenBank/DDBJ databases">
        <authorList>
            <person name="Chiriac C."/>
            <person name="Salcher M."/>
            <person name="Ghai R."/>
            <person name="Kavagutti S V."/>
        </authorList>
    </citation>
    <scope>NUCLEOTIDE SEQUENCE</scope>
</reference>
<accession>A0A6J7X951</accession>
<gene>
    <name evidence="1" type="ORF">UFOVP760_43</name>
</gene>